<gene>
    <name evidence="4" type="ORF">UQ64_23780</name>
</gene>
<dbReference type="InterPro" id="IPR055170">
    <property type="entry name" value="GFO_IDH_MocA-like_dom"/>
</dbReference>
<dbReference type="Gene3D" id="3.40.50.720">
    <property type="entry name" value="NAD(P)-binding Rossmann-like Domain"/>
    <property type="match status" value="1"/>
</dbReference>
<sequence>MKRYGVVVIGCGYMGALHLDAISRQERVRLIGVADWNRDRVSLVASQYGAECWGTDYRALIERDDVDLVIIATYPSSHLEIAKDCLAAGKHILCEKPMAGNERETQEFMKLARGAKTKVLIGHILRHNTTYQAVMKMIREGAIGFPLVIRLSQLKPSKNWASHLSLLRDVSPIVDCGVHYIDVMRWATGADVVSVNGIGQRLYEEVPPYTYNYGLMTLRLSDGSIGYFETGWGKGLPTDNRKEFIGPAGRIRIIYKNDRPLGVQHLGNLVEVEDYRKGTVRQINMDFSVKPTGAQLDYFLSMVENNLPAIPAMEDAYRAMEIALLADRAIHEGITLPCAK</sequence>
<keyword evidence="1" id="KW-0560">Oxidoreductase</keyword>
<evidence type="ECO:0000256" key="1">
    <source>
        <dbReference type="ARBA" id="ARBA00023002"/>
    </source>
</evidence>
<dbReference type="SUPFAM" id="SSF55347">
    <property type="entry name" value="Glyceraldehyde-3-phosphate dehydrogenase-like, C-terminal domain"/>
    <property type="match status" value="1"/>
</dbReference>
<protein>
    <recommendedName>
        <fullName evidence="6">Oxidoreductase</fullName>
    </recommendedName>
</protein>
<evidence type="ECO:0000259" key="2">
    <source>
        <dbReference type="Pfam" id="PF01408"/>
    </source>
</evidence>
<dbReference type="SUPFAM" id="SSF51735">
    <property type="entry name" value="NAD(P)-binding Rossmann-fold domains"/>
    <property type="match status" value="1"/>
</dbReference>
<evidence type="ECO:0000313" key="4">
    <source>
        <dbReference type="EMBL" id="KTD84676.1"/>
    </source>
</evidence>
<feature type="domain" description="Gfo/Idh/MocA-like oxidoreductase N-terminal" evidence="2">
    <location>
        <begin position="6"/>
        <end position="123"/>
    </location>
</feature>
<keyword evidence="5" id="KW-1185">Reference proteome</keyword>
<evidence type="ECO:0008006" key="6">
    <source>
        <dbReference type="Google" id="ProtNLM"/>
    </source>
</evidence>
<name>A0A0W1ATP8_9BACL</name>
<dbReference type="PANTHER" id="PTHR43818:SF11">
    <property type="entry name" value="BCDNA.GH03377"/>
    <property type="match status" value="1"/>
</dbReference>
<dbReference type="GO" id="GO:0016491">
    <property type="term" value="F:oxidoreductase activity"/>
    <property type="evidence" value="ECO:0007669"/>
    <property type="project" value="UniProtKB-KW"/>
</dbReference>
<organism evidence="4 5">
    <name type="scientific">Paenibacillus etheri</name>
    <dbReference type="NCBI Taxonomy" id="1306852"/>
    <lineage>
        <taxon>Bacteria</taxon>
        <taxon>Bacillati</taxon>
        <taxon>Bacillota</taxon>
        <taxon>Bacilli</taxon>
        <taxon>Bacillales</taxon>
        <taxon>Paenibacillaceae</taxon>
        <taxon>Paenibacillus</taxon>
    </lineage>
</organism>
<dbReference type="OrthoDB" id="9815825at2"/>
<dbReference type="Gene3D" id="3.30.360.10">
    <property type="entry name" value="Dihydrodipicolinate Reductase, domain 2"/>
    <property type="match status" value="1"/>
</dbReference>
<dbReference type="Proteomes" id="UP000054709">
    <property type="component" value="Unassembled WGS sequence"/>
</dbReference>
<dbReference type="PANTHER" id="PTHR43818">
    <property type="entry name" value="BCDNA.GH03377"/>
    <property type="match status" value="1"/>
</dbReference>
<accession>A0A0W1ATP8</accession>
<dbReference type="AlphaFoldDB" id="A0A0W1ATP8"/>
<dbReference type="InterPro" id="IPR000683">
    <property type="entry name" value="Gfo/Idh/MocA-like_OxRdtase_N"/>
</dbReference>
<comment type="caution">
    <text evidence="4">The sequence shown here is derived from an EMBL/GenBank/DDBJ whole genome shotgun (WGS) entry which is preliminary data.</text>
</comment>
<proteinExistence type="predicted"/>
<dbReference type="EMBL" id="LCZJ02000033">
    <property type="protein sequence ID" value="KTD84676.1"/>
    <property type="molecule type" value="Genomic_DNA"/>
</dbReference>
<dbReference type="RefSeq" id="WP_060625384.1">
    <property type="nucleotide sequence ID" value="NZ_LCZJ02000033.1"/>
</dbReference>
<dbReference type="GO" id="GO:0000166">
    <property type="term" value="F:nucleotide binding"/>
    <property type="evidence" value="ECO:0007669"/>
    <property type="project" value="InterPro"/>
</dbReference>
<evidence type="ECO:0000313" key="5">
    <source>
        <dbReference type="Proteomes" id="UP000054709"/>
    </source>
</evidence>
<dbReference type="Pfam" id="PF22725">
    <property type="entry name" value="GFO_IDH_MocA_C3"/>
    <property type="match status" value="1"/>
</dbReference>
<reference evidence="4 5" key="1">
    <citation type="journal article" date="2015" name="Int. Biodeterior. Biodegradation">
        <title>Physiological and genetic screening methods for the isolation of methyl tert-butyl ether-degrading bacteria for bioremediation purposes.</title>
        <authorList>
            <person name="Guisado I.M."/>
            <person name="Purswani J."/>
            <person name="Gonzalez Lopez J."/>
            <person name="Pozo C."/>
        </authorList>
    </citation>
    <scope>NUCLEOTIDE SEQUENCE [LARGE SCALE GENOMIC DNA]</scope>
    <source>
        <strain evidence="4 5">SH7</strain>
    </source>
</reference>
<feature type="domain" description="GFO/IDH/MocA-like oxidoreductase" evidence="3">
    <location>
        <begin position="131"/>
        <end position="252"/>
    </location>
</feature>
<dbReference type="InterPro" id="IPR050463">
    <property type="entry name" value="Gfo/Idh/MocA_oxidrdct_glycsds"/>
</dbReference>
<dbReference type="Pfam" id="PF01408">
    <property type="entry name" value="GFO_IDH_MocA"/>
    <property type="match status" value="1"/>
</dbReference>
<dbReference type="InterPro" id="IPR036291">
    <property type="entry name" value="NAD(P)-bd_dom_sf"/>
</dbReference>
<evidence type="ECO:0000259" key="3">
    <source>
        <dbReference type="Pfam" id="PF22725"/>
    </source>
</evidence>